<dbReference type="Proteomes" id="UP000607559">
    <property type="component" value="Unassembled WGS sequence"/>
</dbReference>
<organism evidence="1 2">
    <name type="scientific">Puia dinghuensis</name>
    <dbReference type="NCBI Taxonomy" id="1792502"/>
    <lineage>
        <taxon>Bacteria</taxon>
        <taxon>Pseudomonadati</taxon>
        <taxon>Bacteroidota</taxon>
        <taxon>Chitinophagia</taxon>
        <taxon>Chitinophagales</taxon>
        <taxon>Chitinophagaceae</taxon>
        <taxon>Puia</taxon>
    </lineage>
</organism>
<reference evidence="1" key="1">
    <citation type="journal article" date="2014" name="Int. J. Syst. Evol. Microbiol.">
        <title>Complete genome sequence of Corynebacterium casei LMG S-19264T (=DSM 44701T), isolated from a smear-ripened cheese.</title>
        <authorList>
            <consortium name="US DOE Joint Genome Institute (JGI-PGF)"/>
            <person name="Walter F."/>
            <person name="Albersmeier A."/>
            <person name="Kalinowski J."/>
            <person name="Ruckert C."/>
        </authorList>
    </citation>
    <scope>NUCLEOTIDE SEQUENCE</scope>
    <source>
        <strain evidence="1">CGMCC 1.15448</strain>
    </source>
</reference>
<accession>A0A8J2UE26</accession>
<keyword evidence="2" id="KW-1185">Reference proteome</keyword>
<proteinExistence type="predicted"/>
<evidence type="ECO:0000313" key="1">
    <source>
        <dbReference type="EMBL" id="GGB03569.1"/>
    </source>
</evidence>
<evidence type="ECO:0000313" key="2">
    <source>
        <dbReference type="Proteomes" id="UP000607559"/>
    </source>
</evidence>
<dbReference type="EMBL" id="BMJC01000003">
    <property type="protein sequence ID" value="GGB03569.1"/>
    <property type="molecule type" value="Genomic_DNA"/>
</dbReference>
<comment type="caution">
    <text evidence="1">The sequence shown here is derived from an EMBL/GenBank/DDBJ whole genome shotgun (WGS) entry which is preliminary data.</text>
</comment>
<reference evidence="1" key="2">
    <citation type="submission" date="2020-09" db="EMBL/GenBank/DDBJ databases">
        <authorList>
            <person name="Sun Q."/>
            <person name="Zhou Y."/>
        </authorList>
    </citation>
    <scope>NUCLEOTIDE SEQUENCE</scope>
    <source>
        <strain evidence="1">CGMCC 1.15448</strain>
    </source>
</reference>
<sequence length="76" mass="8604">MDRIVLEVDDNTGKIYRNFSPESKQQFNEAVSLMLKKAVNDMSLPDYKKKMDEIGLKAVTAGLTPEILDELLKSND</sequence>
<name>A0A8J2UE26_9BACT</name>
<gene>
    <name evidence="1" type="ORF">GCM10011511_28580</name>
</gene>
<protein>
    <submittedName>
        <fullName evidence="1">Uncharacterized protein</fullName>
    </submittedName>
</protein>
<dbReference type="RefSeq" id="WP_188932780.1">
    <property type="nucleotide sequence ID" value="NZ_BMJC01000003.1"/>
</dbReference>
<dbReference type="AlphaFoldDB" id="A0A8J2UE26"/>